<dbReference type="AlphaFoldDB" id="A0A835MEC4"/>
<dbReference type="Proteomes" id="UP000631114">
    <property type="component" value="Unassembled WGS sequence"/>
</dbReference>
<dbReference type="InterPro" id="IPR003245">
    <property type="entry name" value="Phytocyanin_dom"/>
</dbReference>
<evidence type="ECO:0000259" key="6">
    <source>
        <dbReference type="PROSITE" id="PS51485"/>
    </source>
</evidence>
<accession>A0A835MEC4</accession>
<dbReference type="InterPro" id="IPR008972">
    <property type="entry name" value="Cupredoxin"/>
</dbReference>
<dbReference type="InterPro" id="IPR039391">
    <property type="entry name" value="Phytocyanin-like"/>
</dbReference>
<feature type="region of interest" description="Disordered" evidence="3">
    <location>
        <begin position="119"/>
        <end position="144"/>
    </location>
</feature>
<dbReference type="PROSITE" id="PS51485">
    <property type="entry name" value="PHYTOCYANIN"/>
    <property type="match status" value="1"/>
</dbReference>
<reference evidence="7 8" key="1">
    <citation type="submission" date="2020-10" db="EMBL/GenBank/DDBJ databases">
        <title>The Coptis chinensis genome and diversification of protoberbering-type alkaloids.</title>
        <authorList>
            <person name="Wang B."/>
            <person name="Shu S."/>
            <person name="Song C."/>
            <person name="Liu Y."/>
        </authorList>
    </citation>
    <scope>NUCLEOTIDE SEQUENCE [LARGE SCALE GENOMIC DNA]</scope>
    <source>
        <strain evidence="7">HL-2020</strain>
        <tissue evidence="7">Leaf</tissue>
    </source>
</reference>
<dbReference type="GO" id="GO:0005886">
    <property type="term" value="C:plasma membrane"/>
    <property type="evidence" value="ECO:0007669"/>
    <property type="project" value="TreeGrafter"/>
</dbReference>
<evidence type="ECO:0000256" key="3">
    <source>
        <dbReference type="SAM" id="MobiDB-lite"/>
    </source>
</evidence>
<evidence type="ECO:0000256" key="4">
    <source>
        <dbReference type="SAM" id="Phobius"/>
    </source>
</evidence>
<evidence type="ECO:0000313" key="7">
    <source>
        <dbReference type="EMBL" id="KAF9623964.1"/>
    </source>
</evidence>
<evidence type="ECO:0000256" key="2">
    <source>
        <dbReference type="ARBA" id="ARBA00023180"/>
    </source>
</evidence>
<comment type="caution">
    <text evidence="7">The sequence shown here is derived from an EMBL/GenBank/DDBJ whole genome shotgun (WGS) entry which is preliminary data.</text>
</comment>
<proteinExistence type="predicted"/>
<keyword evidence="4" id="KW-0812">Transmembrane</keyword>
<keyword evidence="4" id="KW-1133">Transmembrane helix</keyword>
<evidence type="ECO:0000313" key="8">
    <source>
        <dbReference type="Proteomes" id="UP000631114"/>
    </source>
</evidence>
<keyword evidence="5" id="KW-0732">Signal</keyword>
<name>A0A835MEC4_9MAGN</name>
<dbReference type="GO" id="GO:0046872">
    <property type="term" value="F:metal ion binding"/>
    <property type="evidence" value="ECO:0007669"/>
    <property type="project" value="UniProtKB-KW"/>
</dbReference>
<feature type="compositionally biased region" description="Low complexity" evidence="3">
    <location>
        <begin position="135"/>
        <end position="144"/>
    </location>
</feature>
<sequence>MVKLLFYILIGLGLVLTCRATTYTVGGSSGWDISSDLDSWGSSNSFKAGDALLFQYSSIHSVDEVTKEDFNGCNVTNPLSSSNSGNTTIALSAPGERYFTCGNGLHCLGGMKVKVNVQGGPANSPTSAPLSPGTPSSLPNPSNKNNNPVSKGFIHGGWASLLACVAVSISLFIFGASVVGASEPAVGPRAPTGGDDIGAVVGASGAGGVGGLIEGPGDIVGVTVVDKVGGLVVGDDGESGDDLGGVMASGGGLELLVAGGGVDGDFEGEFGGGVPALGGVDELGAVALVGGAASLVGGGAVELALGDAVGADEGD</sequence>
<dbReference type="PANTHER" id="PTHR33021:SF70">
    <property type="entry name" value="PHYTOCYANIN DOMAIN-CONTAINING PROTEIN"/>
    <property type="match status" value="1"/>
</dbReference>
<evidence type="ECO:0000256" key="5">
    <source>
        <dbReference type="SAM" id="SignalP"/>
    </source>
</evidence>
<dbReference type="FunFam" id="2.60.40.420:FF:000003">
    <property type="entry name" value="Blue copper"/>
    <property type="match status" value="1"/>
</dbReference>
<gene>
    <name evidence="7" type="ORF">IFM89_006691</name>
</gene>
<keyword evidence="8" id="KW-1185">Reference proteome</keyword>
<dbReference type="EMBL" id="JADFTS010000001">
    <property type="protein sequence ID" value="KAF9623964.1"/>
    <property type="molecule type" value="Genomic_DNA"/>
</dbReference>
<dbReference type="Gene3D" id="2.60.40.420">
    <property type="entry name" value="Cupredoxins - blue copper proteins"/>
    <property type="match status" value="1"/>
</dbReference>
<evidence type="ECO:0000256" key="1">
    <source>
        <dbReference type="ARBA" id="ARBA00022723"/>
    </source>
</evidence>
<feature type="chain" id="PRO_5032907933" description="Phytocyanin domain-containing protein" evidence="5">
    <location>
        <begin position="21"/>
        <end position="315"/>
    </location>
</feature>
<dbReference type="GO" id="GO:0009055">
    <property type="term" value="F:electron transfer activity"/>
    <property type="evidence" value="ECO:0007669"/>
    <property type="project" value="InterPro"/>
</dbReference>
<dbReference type="CDD" id="cd04216">
    <property type="entry name" value="Phytocyanin"/>
    <property type="match status" value="1"/>
</dbReference>
<dbReference type="SUPFAM" id="SSF49503">
    <property type="entry name" value="Cupredoxins"/>
    <property type="match status" value="1"/>
</dbReference>
<feature type="domain" description="Phytocyanin" evidence="6">
    <location>
        <begin position="21"/>
        <end position="119"/>
    </location>
</feature>
<feature type="transmembrane region" description="Helical" evidence="4">
    <location>
        <begin position="158"/>
        <end position="179"/>
    </location>
</feature>
<keyword evidence="1" id="KW-0479">Metal-binding</keyword>
<organism evidence="7 8">
    <name type="scientific">Coptis chinensis</name>
    <dbReference type="NCBI Taxonomy" id="261450"/>
    <lineage>
        <taxon>Eukaryota</taxon>
        <taxon>Viridiplantae</taxon>
        <taxon>Streptophyta</taxon>
        <taxon>Embryophyta</taxon>
        <taxon>Tracheophyta</taxon>
        <taxon>Spermatophyta</taxon>
        <taxon>Magnoliopsida</taxon>
        <taxon>Ranunculales</taxon>
        <taxon>Ranunculaceae</taxon>
        <taxon>Coptidoideae</taxon>
        <taxon>Coptis</taxon>
    </lineage>
</organism>
<keyword evidence="4" id="KW-0472">Membrane</keyword>
<dbReference type="OrthoDB" id="581242at2759"/>
<feature type="signal peptide" evidence="5">
    <location>
        <begin position="1"/>
        <end position="20"/>
    </location>
</feature>
<keyword evidence="2" id="KW-0325">Glycoprotein</keyword>
<protein>
    <recommendedName>
        <fullName evidence="6">Phytocyanin domain-containing protein</fullName>
    </recommendedName>
</protein>
<dbReference type="PANTHER" id="PTHR33021">
    <property type="entry name" value="BLUE COPPER PROTEIN"/>
    <property type="match status" value="1"/>
</dbReference>
<dbReference type="Pfam" id="PF02298">
    <property type="entry name" value="Cu_bind_like"/>
    <property type="match status" value="1"/>
</dbReference>